<dbReference type="Proteomes" id="UP000240987">
    <property type="component" value="Unassembled WGS sequence"/>
</dbReference>
<evidence type="ECO:0000313" key="1">
    <source>
        <dbReference type="EMBL" id="PSU42842.1"/>
    </source>
</evidence>
<gene>
    <name evidence="1" type="ORF">C9J12_28690</name>
</gene>
<dbReference type="RefSeq" id="WP_107246652.1">
    <property type="nucleotide sequence ID" value="NZ_PYMJ01000063.1"/>
</dbReference>
<dbReference type="AlphaFoldDB" id="A0A2T3J669"/>
<sequence>MNIAALCKASSTHTNKEKLQRDHPAKYAYSVTRGGSISLYTSDEPATALAEAWLKKIGRQEDAWCLVEALNDHTVFFMFVSGGDVKKAITCEVNQLDTVLLLRSDRVFLVNLPESTLGQYGDCPTATPLAPLAEAEYAPFALKPVSTVRWRAVMVGAVLLAMCGGGYALLRPQPLPESPVSPLDPYLAYRTSVSQALSAKEILQNTVALGAYGLLLPTGWPLDTISLQGDNLTLTANRSPSGTQAVIKQWLQQQTALTPFSTVTIDTLTIRIPLSATLSTWRDTIMPVGQSTTRLFDAQTTLGWTVRDVIHTDHRVSTSIQWSLTKTAMLTDIATLIDTVAMQPISISSLTLTPTQPLGRYATELSLAFTGETP</sequence>
<reference evidence="1 2" key="1">
    <citation type="submission" date="2018-01" db="EMBL/GenBank/DDBJ databases">
        <title>Whole genome sequencing of Histamine producing bacteria.</title>
        <authorList>
            <person name="Butler K."/>
        </authorList>
    </citation>
    <scope>NUCLEOTIDE SEQUENCE [LARGE SCALE GENOMIC DNA]</scope>
    <source>
        <strain evidence="1 2">JCM 12947</strain>
    </source>
</reference>
<keyword evidence="2" id="KW-1185">Reference proteome</keyword>
<name>A0A2T3J669_9GAMM</name>
<proteinExistence type="predicted"/>
<protein>
    <submittedName>
        <fullName evidence="1">Uncharacterized protein</fullName>
    </submittedName>
</protein>
<dbReference type="OrthoDB" id="9996053at2"/>
<organism evidence="1 2">
    <name type="scientific">Photobacterium frigidiphilum</name>
    <dbReference type="NCBI Taxonomy" id="264736"/>
    <lineage>
        <taxon>Bacteria</taxon>
        <taxon>Pseudomonadati</taxon>
        <taxon>Pseudomonadota</taxon>
        <taxon>Gammaproteobacteria</taxon>
        <taxon>Vibrionales</taxon>
        <taxon>Vibrionaceae</taxon>
        <taxon>Photobacterium</taxon>
    </lineage>
</organism>
<comment type="caution">
    <text evidence="1">The sequence shown here is derived from an EMBL/GenBank/DDBJ whole genome shotgun (WGS) entry which is preliminary data.</text>
</comment>
<accession>A0A2T3J669</accession>
<dbReference type="EMBL" id="PYMJ01000063">
    <property type="protein sequence ID" value="PSU42842.1"/>
    <property type="molecule type" value="Genomic_DNA"/>
</dbReference>
<evidence type="ECO:0000313" key="2">
    <source>
        <dbReference type="Proteomes" id="UP000240987"/>
    </source>
</evidence>